<comment type="similarity">
    <text evidence="1">Belongs to the DinB family.</text>
</comment>
<feature type="binding site" evidence="3">
    <location>
        <position position="58"/>
    </location>
    <ligand>
        <name>a divalent metal cation</name>
        <dbReference type="ChEBI" id="CHEBI:60240"/>
    </ligand>
</feature>
<keyword evidence="2 3" id="KW-0479">Metal-binding</keyword>
<evidence type="ECO:0000256" key="1">
    <source>
        <dbReference type="ARBA" id="ARBA00008635"/>
    </source>
</evidence>
<dbReference type="Pfam" id="PF05163">
    <property type="entry name" value="DinB"/>
    <property type="match status" value="1"/>
</dbReference>
<keyword evidence="5" id="KW-1185">Reference proteome</keyword>
<feature type="binding site" evidence="3">
    <location>
        <position position="139"/>
    </location>
    <ligand>
        <name>a divalent metal cation</name>
        <dbReference type="ChEBI" id="CHEBI:60240"/>
    </ligand>
</feature>
<reference evidence="4 5" key="1">
    <citation type="submission" date="2018-09" db="EMBL/GenBank/DDBJ databases">
        <title>Genome sequencing of strain 6GH32-13.</title>
        <authorList>
            <person name="Weon H.-Y."/>
            <person name="Heo J."/>
            <person name="Kwon S.-W."/>
        </authorList>
    </citation>
    <scope>NUCLEOTIDE SEQUENCE [LARGE SCALE GENOMIC DNA]</scope>
    <source>
        <strain evidence="4 5">5GH32-13</strain>
    </source>
</reference>
<evidence type="ECO:0000313" key="4">
    <source>
        <dbReference type="EMBL" id="AXY76716.1"/>
    </source>
</evidence>
<dbReference type="OrthoDB" id="9811413at2"/>
<proteinExistence type="inferred from homology"/>
<dbReference type="Proteomes" id="UP000263900">
    <property type="component" value="Chromosome"/>
</dbReference>
<feature type="binding site" evidence="3">
    <location>
        <position position="143"/>
    </location>
    <ligand>
        <name>a divalent metal cation</name>
        <dbReference type="ChEBI" id="CHEBI:60240"/>
    </ligand>
</feature>
<dbReference type="RefSeq" id="WP_119052593.1">
    <property type="nucleotide sequence ID" value="NZ_CP032157.1"/>
</dbReference>
<organism evidence="4 5">
    <name type="scientific">Paraflavitalea soli</name>
    <dbReference type="NCBI Taxonomy" id="2315862"/>
    <lineage>
        <taxon>Bacteria</taxon>
        <taxon>Pseudomonadati</taxon>
        <taxon>Bacteroidota</taxon>
        <taxon>Chitinophagia</taxon>
        <taxon>Chitinophagales</taxon>
        <taxon>Chitinophagaceae</taxon>
        <taxon>Paraflavitalea</taxon>
    </lineage>
</organism>
<dbReference type="KEGG" id="pseg:D3H65_23170"/>
<accession>A0A3B7MUN3</accession>
<evidence type="ECO:0000256" key="2">
    <source>
        <dbReference type="ARBA" id="ARBA00022723"/>
    </source>
</evidence>
<dbReference type="AlphaFoldDB" id="A0A3B7MUN3"/>
<evidence type="ECO:0000313" key="5">
    <source>
        <dbReference type="Proteomes" id="UP000263900"/>
    </source>
</evidence>
<dbReference type="PANTHER" id="PTHR37302">
    <property type="entry name" value="SLR1116 PROTEIN"/>
    <property type="match status" value="1"/>
</dbReference>
<protein>
    <submittedName>
        <fullName evidence="4">Damage-inducible protein DinB</fullName>
    </submittedName>
</protein>
<dbReference type="Gene3D" id="1.20.120.450">
    <property type="entry name" value="dinb family like domain"/>
    <property type="match status" value="1"/>
</dbReference>
<dbReference type="EMBL" id="CP032157">
    <property type="protein sequence ID" value="AXY76716.1"/>
    <property type="molecule type" value="Genomic_DNA"/>
</dbReference>
<gene>
    <name evidence="4" type="ORF">D3H65_23170</name>
</gene>
<dbReference type="InterPro" id="IPR007837">
    <property type="entry name" value="DinB"/>
</dbReference>
<dbReference type="InterPro" id="IPR034660">
    <property type="entry name" value="DinB/YfiT-like"/>
</dbReference>
<dbReference type="PANTHER" id="PTHR37302:SF3">
    <property type="entry name" value="DAMAGE-INDUCIBLE PROTEIN DINB"/>
    <property type="match status" value="1"/>
</dbReference>
<dbReference type="SUPFAM" id="SSF109854">
    <property type="entry name" value="DinB/YfiT-like putative metalloenzymes"/>
    <property type="match status" value="1"/>
</dbReference>
<dbReference type="GO" id="GO:0046872">
    <property type="term" value="F:metal ion binding"/>
    <property type="evidence" value="ECO:0007669"/>
    <property type="project" value="UniProtKB-KW"/>
</dbReference>
<name>A0A3B7MUN3_9BACT</name>
<sequence length="207" mass="23790">MLYTSFHRSSLLTQLQDLATYNCWAITRLTDWLKSKPAVLLEASAASSFPGIKATLLHIWEVEREWMGHLQQRPNGLQQGIDDDLTTVLNRLVEQAADFSKYVQSLTEEEVQEDCYCQLWFSETICRPRFEIIQHCLNHSTYHRGQVVTIGHQVGLKDAPMTDYMFYVLKVKEQASGSSKTETPANRKNTDSYGRNSFLAVNFFSKQ</sequence>
<evidence type="ECO:0000256" key="3">
    <source>
        <dbReference type="PIRSR" id="PIRSR607837-1"/>
    </source>
</evidence>